<feature type="domain" description="ABC transporter" evidence="6">
    <location>
        <begin position="7"/>
        <end position="231"/>
    </location>
</feature>
<dbReference type="InterPro" id="IPR003439">
    <property type="entry name" value="ABC_transporter-like_ATP-bd"/>
</dbReference>
<evidence type="ECO:0000256" key="5">
    <source>
        <dbReference type="SAM" id="MobiDB-lite"/>
    </source>
</evidence>
<dbReference type="PROSITE" id="PS50893">
    <property type="entry name" value="ABC_TRANSPORTER_2"/>
    <property type="match status" value="1"/>
</dbReference>
<evidence type="ECO:0000256" key="4">
    <source>
        <dbReference type="ARBA" id="ARBA00022840"/>
    </source>
</evidence>
<dbReference type="Gene3D" id="3.40.50.300">
    <property type="entry name" value="P-loop containing nucleotide triphosphate hydrolases"/>
    <property type="match status" value="1"/>
</dbReference>
<dbReference type="GO" id="GO:0005524">
    <property type="term" value="F:ATP binding"/>
    <property type="evidence" value="ECO:0007669"/>
    <property type="project" value="UniProtKB-KW"/>
</dbReference>
<sequence length="360" mass="36913">MPTGVPIEIKRLSKQFGPVTAVERLTFTVQPGRVTGFLGPNGAGKTTTLRMLLGLVRPTSGSATFAGVPYASLADPLRSVGASLETAFHPGRTARNHLAVTAAAAGIPKTRVDEVLEATGIHAFADRRVGGFSLGMRQRLGLSYTMLGDPGVLVLDEPINGLDPEGIKWIRGFLRQLAAEGRTVLVSSHLLSEVQQSVDDVVIISKGRLVRTGTLASLELDVAPQTIVDSPDRAALSAAMDAAGLSHTAGRNGLIVDEPDPAAVGHAAFVAGVELAALYRLRSGLEESFLALVGEHPEVPAGMPSVQAADADRPEAGAAAEGGDADEPGAPAGEPAPGADEPDGPGAAADSDDTPEGGER</sequence>
<comment type="similarity">
    <text evidence="1">Belongs to the ABC transporter superfamily.</text>
</comment>
<organism evidence="7 8">
    <name type="scientific">Agromyces archimandritae</name>
    <dbReference type="NCBI Taxonomy" id="2781962"/>
    <lineage>
        <taxon>Bacteria</taxon>
        <taxon>Bacillati</taxon>
        <taxon>Actinomycetota</taxon>
        <taxon>Actinomycetes</taxon>
        <taxon>Micrococcales</taxon>
        <taxon>Microbacteriaceae</taxon>
        <taxon>Agromyces</taxon>
    </lineage>
</organism>
<evidence type="ECO:0000256" key="2">
    <source>
        <dbReference type="ARBA" id="ARBA00022448"/>
    </source>
</evidence>
<keyword evidence="8" id="KW-1185">Reference proteome</keyword>
<name>A0A975FR16_9MICO</name>
<dbReference type="PANTHER" id="PTHR43335">
    <property type="entry name" value="ABC TRANSPORTER, ATP-BINDING PROTEIN"/>
    <property type="match status" value="1"/>
</dbReference>
<gene>
    <name evidence="7" type="ORF">G127AT_08715</name>
</gene>
<dbReference type="KEGG" id="aarc:G127AT_08715"/>
<dbReference type="SMART" id="SM00382">
    <property type="entry name" value="AAA"/>
    <property type="match status" value="1"/>
</dbReference>
<evidence type="ECO:0000256" key="1">
    <source>
        <dbReference type="ARBA" id="ARBA00005417"/>
    </source>
</evidence>
<keyword evidence="2" id="KW-0813">Transport</keyword>
<feature type="region of interest" description="Disordered" evidence="5">
    <location>
        <begin position="301"/>
        <end position="360"/>
    </location>
</feature>
<dbReference type="GO" id="GO:0016887">
    <property type="term" value="F:ATP hydrolysis activity"/>
    <property type="evidence" value="ECO:0007669"/>
    <property type="project" value="InterPro"/>
</dbReference>
<evidence type="ECO:0000256" key="3">
    <source>
        <dbReference type="ARBA" id="ARBA00022741"/>
    </source>
</evidence>
<protein>
    <submittedName>
        <fullName evidence="7">ATP-binding cassette domain-containing protein</fullName>
    </submittedName>
</protein>
<feature type="compositionally biased region" description="Low complexity" evidence="5">
    <location>
        <begin position="316"/>
        <end position="349"/>
    </location>
</feature>
<dbReference type="Proteomes" id="UP000671914">
    <property type="component" value="Chromosome"/>
</dbReference>
<dbReference type="SUPFAM" id="SSF52540">
    <property type="entry name" value="P-loop containing nucleoside triphosphate hydrolases"/>
    <property type="match status" value="1"/>
</dbReference>
<evidence type="ECO:0000259" key="6">
    <source>
        <dbReference type="PROSITE" id="PS50893"/>
    </source>
</evidence>
<dbReference type="InterPro" id="IPR027417">
    <property type="entry name" value="P-loop_NTPase"/>
</dbReference>
<dbReference type="EMBL" id="CP071696">
    <property type="protein sequence ID" value="QTX06242.1"/>
    <property type="molecule type" value="Genomic_DNA"/>
</dbReference>
<evidence type="ECO:0000313" key="8">
    <source>
        <dbReference type="Proteomes" id="UP000671914"/>
    </source>
</evidence>
<evidence type="ECO:0000313" key="7">
    <source>
        <dbReference type="EMBL" id="QTX06242.1"/>
    </source>
</evidence>
<keyword evidence="4 7" id="KW-0067">ATP-binding</keyword>
<reference evidence="7" key="1">
    <citation type="submission" date="2021-03" db="EMBL/GenBank/DDBJ databases">
        <title>Agromyces archimandritus sp. nov., isolated from the cockroach Archimandrita tessellata.</title>
        <authorList>
            <person name="Guzman J."/>
            <person name="Ortuzar M."/>
            <person name="Poehlein A."/>
            <person name="Daniel R."/>
            <person name="Trujillo M."/>
            <person name="Vilcinskas A."/>
        </authorList>
    </citation>
    <scope>NUCLEOTIDE SEQUENCE</scope>
    <source>
        <strain evidence="7">G127AT</strain>
    </source>
</reference>
<keyword evidence="3" id="KW-0547">Nucleotide-binding</keyword>
<accession>A0A975FR16</accession>
<dbReference type="AlphaFoldDB" id="A0A975FR16"/>
<dbReference type="InterPro" id="IPR003593">
    <property type="entry name" value="AAA+_ATPase"/>
</dbReference>
<feature type="compositionally biased region" description="Acidic residues" evidence="5">
    <location>
        <begin position="350"/>
        <end position="360"/>
    </location>
</feature>
<proteinExistence type="inferred from homology"/>
<dbReference type="PANTHER" id="PTHR43335:SF4">
    <property type="entry name" value="ABC TRANSPORTER, ATP-BINDING PROTEIN"/>
    <property type="match status" value="1"/>
</dbReference>
<dbReference type="Pfam" id="PF00005">
    <property type="entry name" value="ABC_tran"/>
    <property type="match status" value="1"/>
</dbReference>